<dbReference type="SUPFAM" id="SSF81383">
    <property type="entry name" value="F-box domain"/>
    <property type="match status" value="1"/>
</dbReference>
<keyword evidence="1" id="KW-0677">Repeat</keyword>
<sequence>MEPCDGKHNGCDAPPERGPTTDTVFRFDLLPDELVVAVLKWAPDGATVEAWSLTSKRHHTLGTDPALWRYLCERHFGPPLHHDFKRWGKDWRWVYRARSRDGRTGRARVGEVDVLLNGKRGTYCGDLVDGRPHGYGAMLIPPLKESSRGARHGQSVEPSTQPKLDCYEGEWNEGIIAGYGICRWSCGMRYEGEYKDNARDGYGVVTWPSGARYEGERKNGRRHGRGTHAWASGNQYSGEWTDNKMHGRGIYRWADGTQYEGQHASDRVAGHGVMTYLDGSVYDGGWLRGRKHGDGVHTHSDGSVAWEHWTQGVRKSVVVLVHRAGDPRCNGATGTESPLCEACVAARPPGP</sequence>
<evidence type="ECO:0000313" key="2">
    <source>
        <dbReference type="EMBL" id="BCU03889.1"/>
    </source>
</evidence>
<dbReference type="PANTHER" id="PTHR23084:SF263">
    <property type="entry name" value="MORN REPEAT-CONTAINING PROTEIN 1"/>
    <property type="match status" value="1"/>
</dbReference>
<dbReference type="SUPFAM" id="SSF82185">
    <property type="entry name" value="Histone H3 K4-specific methyltransferase SET7/9 N-terminal domain"/>
    <property type="match status" value="2"/>
</dbReference>
<dbReference type="Pfam" id="PF02493">
    <property type="entry name" value="MORN"/>
    <property type="match status" value="7"/>
</dbReference>
<dbReference type="SMART" id="SM00698">
    <property type="entry name" value="MORN"/>
    <property type="match status" value="7"/>
</dbReference>
<evidence type="ECO:0000256" key="1">
    <source>
        <dbReference type="ARBA" id="ARBA00022737"/>
    </source>
</evidence>
<organism evidence="2 3">
    <name type="scientific">Pandoravirus japonicus</name>
    <dbReference type="NCBI Taxonomy" id="2823154"/>
    <lineage>
        <taxon>Viruses</taxon>
        <taxon>Pandoravirus</taxon>
    </lineage>
</organism>
<dbReference type="InterPro" id="IPR036047">
    <property type="entry name" value="F-box-like_dom_sf"/>
</dbReference>
<dbReference type="Gene3D" id="2.20.110.10">
    <property type="entry name" value="Histone H3 K4-specific methyltransferase SET7/9 N-terminal domain"/>
    <property type="match status" value="3"/>
</dbReference>
<dbReference type="Proteomes" id="UP001253637">
    <property type="component" value="Segment"/>
</dbReference>
<accession>A0A811BNY0</accession>
<dbReference type="EMBL" id="LC625835">
    <property type="protein sequence ID" value="BCU03889.1"/>
    <property type="molecule type" value="Genomic_DNA"/>
</dbReference>
<dbReference type="InterPro" id="IPR003409">
    <property type="entry name" value="MORN"/>
</dbReference>
<name>A0A811BNY0_9VIRU</name>
<evidence type="ECO:0000313" key="3">
    <source>
        <dbReference type="Proteomes" id="UP001253637"/>
    </source>
</evidence>
<proteinExistence type="predicted"/>
<dbReference type="Gene3D" id="1.20.1280.50">
    <property type="match status" value="1"/>
</dbReference>
<protein>
    <submittedName>
        <fullName evidence="2">Morn repeat domain containing protein</fullName>
    </submittedName>
</protein>
<dbReference type="PANTHER" id="PTHR23084">
    <property type="entry name" value="PHOSPHATIDYLINOSITOL-4-PHOSPHATE 5-KINASE RELATED"/>
    <property type="match status" value="1"/>
</dbReference>
<reference evidence="2" key="1">
    <citation type="submission" date="2021-04" db="EMBL/GenBank/DDBJ databases">
        <title>Draft Genome Sequence of Pandoravirus japonicus, Isolated from the Sabaishi River of Niigata, Japan.</title>
        <authorList>
            <person name="Hosokawa N."/>
            <person name="Takahashi H."/>
            <person name="Aoki K."/>
            <person name="Takemura M."/>
        </authorList>
    </citation>
    <scope>NUCLEOTIDE SEQUENCE</scope>
</reference>